<sequence length="1033" mass="115319">MLQSYDEDLLENVFYIGLQSKAPDIFHRATTERWMISIPKIGTIPKSAFTEENFKTHILQAIDDRPNSYRTLNEKEVLIQDNAITTGSGFKDIRTVNILFEETFYNKSDESYRVLCINSPLEGGKFEGADAVPVISLQTIEDCTDLLWGHTASRKTKRQLDDLVEFFNESYNRLEGESLRHNMDAAHSVFTRAMQIVLKDNYLKRTSRHSKPYMDSLKTAVETYVMHGIYKKLFKSVRACLAANDSQLNKITRNLSELQLRDLGVRSEFCHNVPKARRELSSINKYTTPLGKLYCVRRAVQAIMQPPKILKKGVEAVPITTDDLLPILIFVVVKSETPNWRANLTFMTNFRFSKSSNDDEFGFYLASLEAVIEHVNSGQLNNIQIGAANPQKLQLSTSPPSSSPGGLWRQDSGGGADTQALDILFQLVKDGKFKQVSDVLSKHQKNIDDTALKLCHPLCSCDKCEALLSRSRSDSSTVTVFSRDDRGYTALHMASANGQSECLSVLIKKGAVVNAADYHGSTPLHLACQRGHKTVALLLLHYKCDLNACDNDGSSPLHLCTANGHEECVRALVEHDQGSGTPIDINASNDAGDTALHLASKWGYESILELLLEHGASVEARNRRKQTPVTCAHNANVQRLLQRASVKIDERRFSFSNVQIEVGTSPSLSIDMMPSPKDRAESSLSNVSIQSYPSTGSEPRETSFGRKEEILLKSVADGDIEMVKYHLGWDIDSDIEDSDDECFDATRELCHPLCQCPKCIPLQKRNSSVTSDGLHINSTNSDGFSPLHVAALHGYEDMSTILIRKGADIDAKTRTSQCSALHLACQMNMPKIVSLLLIHGAKINIKDVRGDTPLHYCALNGCEGPAEVLLKHGASINQTNQRGNTPLHEAAKWHHISIVNLLLQHGAVPGARNRQQLMPMQLAQNDAIIKLLDNALKLVEEHDDLDPPWQQADGAKVSRKGSEVQRLSIKELFAAFEEKDIKQLQQITKSIKKFDAKHKLRRTITRDRSSPRLDFVLKHQLSIQNFKPSRLKR</sequence>
<feature type="domain" description="VPS9" evidence="3">
    <location>
        <begin position="242"/>
        <end position="384"/>
    </location>
</feature>
<dbReference type="CDD" id="cd22886">
    <property type="entry name" value="ANKRD27_zf2"/>
    <property type="match status" value="1"/>
</dbReference>
<dbReference type="GO" id="GO:0000149">
    <property type="term" value="F:SNARE binding"/>
    <property type="evidence" value="ECO:0007669"/>
    <property type="project" value="TreeGrafter"/>
</dbReference>
<dbReference type="SUPFAM" id="SSF48403">
    <property type="entry name" value="Ankyrin repeat"/>
    <property type="match status" value="2"/>
</dbReference>
<dbReference type="Pfam" id="PF02204">
    <property type="entry name" value="VPS9"/>
    <property type="match status" value="1"/>
</dbReference>
<feature type="repeat" description="ANK" evidence="1">
    <location>
        <begin position="591"/>
        <end position="623"/>
    </location>
</feature>
<dbReference type="AlphaFoldDB" id="A0A8S4NG73"/>
<feature type="region of interest" description="Disordered" evidence="2">
    <location>
        <begin position="392"/>
        <end position="414"/>
    </location>
</feature>
<dbReference type="Pfam" id="PF12796">
    <property type="entry name" value="Ank_2"/>
    <property type="match status" value="2"/>
</dbReference>
<reference evidence="4" key="1">
    <citation type="submission" date="2022-03" db="EMBL/GenBank/DDBJ databases">
        <authorList>
            <person name="Martin C."/>
        </authorList>
    </citation>
    <scope>NUCLEOTIDE SEQUENCE</scope>
</reference>
<dbReference type="InterPro" id="IPR003123">
    <property type="entry name" value="VPS9"/>
</dbReference>
<dbReference type="InterPro" id="IPR036770">
    <property type="entry name" value="Ankyrin_rpt-contain_sf"/>
</dbReference>
<dbReference type="GO" id="GO:0030133">
    <property type="term" value="C:transport vesicle"/>
    <property type="evidence" value="ECO:0007669"/>
    <property type="project" value="TreeGrafter"/>
</dbReference>
<feature type="repeat" description="ANK" evidence="1">
    <location>
        <begin position="849"/>
        <end position="881"/>
    </location>
</feature>
<dbReference type="Gene3D" id="1.20.1050.80">
    <property type="entry name" value="VPS9 domain"/>
    <property type="match status" value="1"/>
</dbReference>
<dbReference type="SMART" id="SM00167">
    <property type="entry name" value="VPS9"/>
    <property type="match status" value="1"/>
</dbReference>
<dbReference type="GO" id="GO:0043005">
    <property type="term" value="C:neuron projection"/>
    <property type="evidence" value="ECO:0007669"/>
    <property type="project" value="TreeGrafter"/>
</dbReference>
<protein>
    <recommendedName>
        <fullName evidence="3">VPS9 domain-containing protein</fullName>
    </recommendedName>
</protein>
<keyword evidence="5" id="KW-1185">Reference proteome</keyword>
<dbReference type="InterPro" id="IPR051248">
    <property type="entry name" value="UPF0507/Ank_repeat_27"/>
</dbReference>
<dbReference type="GO" id="GO:0005886">
    <property type="term" value="C:plasma membrane"/>
    <property type="evidence" value="ECO:0007669"/>
    <property type="project" value="TreeGrafter"/>
</dbReference>
<keyword evidence="1" id="KW-0040">ANK repeat</keyword>
<feature type="compositionally biased region" description="Polar residues" evidence="2">
    <location>
        <begin position="682"/>
        <end position="697"/>
    </location>
</feature>
<dbReference type="Proteomes" id="UP000749559">
    <property type="component" value="Unassembled WGS sequence"/>
</dbReference>
<dbReference type="GO" id="GO:0005770">
    <property type="term" value="C:late endosome"/>
    <property type="evidence" value="ECO:0007669"/>
    <property type="project" value="TreeGrafter"/>
</dbReference>
<feature type="non-terminal residue" evidence="4">
    <location>
        <position position="1"/>
    </location>
</feature>
<accession>A0A8S4NG73</accession>
<dbReference type="Gene3D" id="1.25.40.20">
    <property type="entry name" value="Ankyrin repeat-containing domain"/>
    <property type="match status" value="4"/>
</dbReference>
<dbReference type="InterPro" id="IPR037191">
    <property type="entry name" value="VPS9_dom_sf"/>
</dbReference>
<feature type="repeat" description="ANK" evidence="1">
    <location>
        <begin position="882"/>
        <end position="914"/>
    </location>
</feature>
<dbReference type="InterPro" id="IPR002110">
    <property type="entry name" value="Ankyrin_rpt"/>
</dbReference>
<evidence type="ECO:0000313" key="5">
    <source>
        <dbReference type="Proteomes" id="UP000749559"/>
    </source>
</evidence>
<organism evidence="4 5">
    <name type="scientific">Owenia fusiformis</name>
    <name type="common">Polychaete worm</name>
    <dbReference type="NCBI Taxonomy" id="6347"/>
    <lineage>
        <taxon>Eukaryota</taxon>
        <taxon>Metazoa</taxon>
        <taxon>Spiralia</taxon>
        <taxon>Lophotrochozoa</taxon>
        <taxon>Annelida</taxon>
        <taxon>Polychaeta</taxon>
        <taxon>Sedentaria</taxon>
        <taxon>Canalipalpata</taxon>
        <taxon>Sabellida</taxon>
        <taxon>Oweniida</taxon>
        <taxon>Oweniidae</taxon>
        <taxon>Owenia</taxon>
    </lineage>
</organism>
<dbReference type="SMART" id="SM00248">
    <property type="entry name" value="ANK"/>
    <property type="match status" value="8"/>
</dbReference>
<feature type="region of interest" description="Disordered" evidence="2">
    <location>
        <begin position="669"/>
        <end position="703"/>
    </location>
</feature>
<dbReference type="FunFam" id="1.20.1050.80:FF:000013">
    <property type="entry name" value="Ankyrin repeat domain 27 (VPS9 domain)"/>
    <property type="match status" value="1"/>
</dbReference>
<evidence type="ECO:0000259" key="3">
    <source>
        <dbReference type="PROSITE" id="PS51205"/>
    </source>
</evidence>
<dbReference type="SUPFAM" id="SSF109993">
    <property type="entry name" value="VPS9 domain"/>
    <property type="match status" value="1"/>
</dbReference>
<dbReference type="OrthoDB" id="411646at2759"/>
<dbReference type="EMBL" id="CAIIXF020000003">
    <property type="protein sequence ID" value="CAH1779789.1"/>
    <property type="molecule type" value="Genomic_DNA"/>
</dbReference>
<dbReference type="PROSITE" id="PS51205">
    <property type="entry name" value="VPS9"/>
    <property type="match status" value="1"/>
</dbReference>
<dbReference type="PANTHER" id="PTHR24170:SF2">
    <property type="entry name" value="ANKYRIN REPEAT DOMAIN-CONTAINING PROTEIN 27"/>
    <property type="match status" value="1"/>
</dbReference>
<dbReference type="PROSITE" id="PS50088">
    <property type="entry name" value="ANK_REPEAT"/>
    <property type="match status" value="8"/>
</dbReference>
<dbReference type="Pfam" id="PF00023">
    <property type="entry name" value="Ank"/>
    <property type="match status" value="2"/>
</dbReference>
<evidence type="ECO:0000256" key="1">
    <source>
        <dbReference type="PROSITE-ProRule" id="PRU00023"/>
    </source>
</evidence>
<feature type="repeat" description="ANK" evidence="1">
    <location>
        <begin position="519"/>
        <end position="551"/>
    </location>
</feature>
<feature type="repeat" description="ANK" evidence="1">
    <location>
        <begin position="816"/>
        <end position="848"/>
    </location>
</feature>
<dbReference type="GO" id="GO:0048812">
    <property type="term" value="P:neuron projection morphogenesis"/>
    <property type="evidence" value="ECO:0007669"/>
    <property type="project" value="TreeGrafter"/>
</dbReference>
<dbReference type="CDD" id="cd22885">
    <property type="entry name" value="ANKRD27_zf1"/>
    <property type="match status" value="1"/>
</dbReference>
<dbReference type="GO" id="GO:0045022">
    <property type="term" value="P:early endosome to late endosome transport"/>
    <property type="evidence" value="ECO:0007669"/>
    <property type="project" value="TreeGrafter"/>
</dbReference>
<gene>
    <name evidence="4" type="ORF">OFUS_LOCUS6562</name>
</gene>
<feature type="repeat" description="ANK" evidence="1">
    <location>
        <begin position="552"/>
        <end position="575"/>
    </location>
</feature>
<comment type="caution">
    <text evidence="4">The sequence shown here is derived from an EMBL/GenBank/DDBJ whole genome shotgun (WGS) entry which is preliminary data.</text>
</comment>
<proteinExistence type="predicted"/>
<dbReference type="PANTHER" id="PTHR24170">
    <property type="entry name" value="ANKYRIN REPEAT DOMAIN-CONTAINING PROTEIN 27"/>
    <property type="match status" value="1"/>
</dbReference>
<feature type="repeat" description="ANK" evidence="1">
    <location>
        <begin position="486"/>
        <end position="518"/>
    </location>
</feature>
<dbReference type="GO" id="GO:0005769">
    <property type="term" value="C:early endosome"/>
    <property type="evidence" value="ECO:0007669"/>
    <property type="project" value="TreeGrafter"/>
</dbReference>
<evidence type="ECO:0000313" key="4">
    <source>
        <dbReference type="EMBL" id="CAH1779789.1"/>
    </source>
</evidence>
<evidence type="ECO:0000256" key="2">
    <source>
        <dbReference type="SAM" id="MobiDB-lite"/>
    </source>
</evidence>
<dbReference type="GO" id="GO:0005085">
    <property type="term" value="F:guanyl-nucleotide exchange factor activity"/>
    <property type="evidence" value="ECO:0007669"/>
    <property type="project" value="TreeGrafter"/>
</dbReference>
<name>A0A8S4NG73_OWEFU</name>
<feature type="repeat" description="ANK" evidence="1">
    <location>
        <begin position="782"/>
        <end position="814"/>
    </location>
</feature>
<dbReference type="GO" id="GO:0097422">
    <property type="term" value="C:tubular endosome"/>
    <property type="evidence" value="ECO:0007669"/>
    <property type="project" value="TreeGrafter"/>
</dbReference>
<dbReference type="PROSITE" id="PS50297">
    <property type="entry name" value="ANK_REP_REGION"/>
    <property type="match status" value="8"/>
</dbReference>
<dbReference type="PRINTS" id="PR01415">
    <property type="entry name" value="ANKYRIN"/>
</dbReference>